<dbReference type="InterPro" id="IPR007263">
    <property type="entry name" value="DCC1-like"/>
</dbReference>
<protein>
    <submittedName>
        <fullName evidence="1">Putative DCC family thiol-disulfide oxidoreductase YuxK</fullName>
    </submittedName>
</protein>
<comment type="caution">
    <text evidence="1">The sequence shown here is derived from an EMBL/GenBank/DDBJ whole genome shotgun (WGS) entry which is preliminary data.</text>
</comment>
<sequence length="129" mass="14956">MTAIVLFDGECNFCDSSVQFIIKRDPDGFFQFAALQSEIGEELKKKHQIPDQLDSIIVIENNTVYDSSDAALFITKHLNGLWKCFYIVKLIPKSLRNSVYKIIAKNRYNWFGKKDFCVIPSPDIRNRFL</sequence>
<reference evidence="1 2" key="1">
    <citation type="submission" date="2018-06" db="EMBL/GenBank/DDBJ databases">
        <title>Genomic Encyclopedia of Type Strains, Phase IV (KMG-IV): sequencing the most valuable type-strain genomes for metagenomic binning, comparative biology and taxonomic classification.</title>
        <authorList>
            <person name="Goeker M."/>
        </authorList>
    </citation>
    <scope>NUCLEOTIDE SEQUENCE [LARGE SCALE GENOMIC DNA]</scope>
    <source>
        <strain evidence="1 2">DSM 5</strain>
    </source>
</reference>
<accession>A0A2W7MGP5</accession>
<dbReference type="PANTHER" id="PTHR33639:SF2">
    <property type="entry name" value="DUF393 DOMAIN-CONTAINING PROTEIN"/>
    <property type="match status" value="1"/>
</dbReference>
<dbReference type="Proteomes" id="UP000248646">
    <property type="component" value="Unassembled WGS sequence"/>
</dbReference>
<evidence type="ECO:0000313" key="1">
    <source>
        <dbReference type="EMBL" id="PZX03920.1"/>
    </source>
</evidence>
<dbReference type="EMBL" id="QKZI01000005">
    <property type="protein sequence ID" value="PZX03920.1"/>
    <property type="molecule type" value="Genomic_DNA"/>
</dbReference>
<name>A0A2W7MGP5_9BACI</name>
<organism evidence="1 2">
    <name type="scientific">Psychrobacillus insolitus</name>
    <dbReference type="NCBI Taxonomy" id="1461"/>
    <lineage>
        <taxon>Bacteria</taxon>
        <taxon>Bacillati</taxon>
        <taxon>Bacillota</taxon>
        <taxon>Bacilli</taxon>
        <taxon>Bacillales</taxon>
        <taxon>Bacillaceae</taxon>
        <taxon>Psychrobacillus</taxon>
    </lineage>
</organism>
<dbReference type="PANTHER" id="PTHR33639">
    <property type="entry name" value="THIOL-DISULFIDE OXIDOREDUCTASE DCC"/>
    <property type="match status" value="1"/>
</dbReference>
<evidence type="ECO:0000313" key="2">
    <source>
        <dbReference type="Proteomes" id="UP000248646"/>
    </source>
</evidence>
<dbReference type="RefSeq" id="WP_111439958.1">
    <property type="nucleotide sequence ID" value="NZ_QKZI01000005.1"/>
</dbReference>
<dbReference type="InterPro" id="IPR052927">
    <property type="entry name" value="DCC_oxidoreductase"/>
</dbReference>
<keyword evidence="2" id="KW-1185">Reference proteome</keyword>
<dbReference type="OrthoDB" id="9785438at2"/>
<dbReference type="AlphaFoldDB" id="A0A2W7MGP5"/>
<gene>
    <name evidence="1" type="ORF">C7437_105117</name>
</gene>
<dbReference type="GO" id="GO:0015035">
    <property type="term" value="F:protein-disulfide reductase activity"/>
    <property type="evidence" value="ECO:0007669"/>
    <property type="project" value="InterPro"/>
</dbReference>
<proteinExistence type="predicted"/>
<dbReference type="Pfam" id="PF04134">
    <property type="entry name" value="DCC1-like"/>
    <property type="match status" value="1"/>
</dbReference>